<dbReference type="InterPro" id="IPR032675">
    <property type="entry name" value="LRR_dom_sf"/>
</dbReference>
<proteinExistence type="predicted"/>
<dbReference type="EMBL" id="KQ964488">
    <property type="protein sequence ID" value="KXN70971.1"/>
    <property type="molecule type" value="Genomic_DNA"/>
</dbReference>
<keyword evidence="2" id="KW-1185">Reference proteome</keyword>
<dbReference type="SUPFAM" id="SSF52058">
    <property type="entry name" value="L domain-like"/>
    <property type="match status" value="1"/>
</dbReference>
<evidence type="ECO:0000313" key="1">
    <source>
        <dbReference type="EMBL" id="KXN70971.1"/>
    </source>
</evidence>
<protein>
    <recommendedName>
        <fullName evidence="3">F-box domain-containing protein</fullName>
    </recommendedName>
</protein>
<evidence type="ECO:0000313" key="2">
    <source>
        <dbReference type="Proteomes" id="UP000070444"/>
    </source>
</evidence>
<name>A0A137P7R8_CONC2</name>
<dbReference type="Gene3D" id="3.80.10.10">
    <property type="entry name" value="Ribonuclease Inhibitor"/>
    <property type="match status" value="1"/>
</dbReference>
<dbReference type="AlphaFoldDB" id="A0A137P7R8"/>
<organism evidence="1 2">
    <name type="scientific">Conidiobolus coronatus (strain ATCC 28846 / CBS 209.66 / NRRL 28638)</name>
    <name type="common">Delacroixia coronata</name>
    <dbReference type="NCBI Taxonomy" id="796925"/>
    <lineage>
        <taxon>Eukaryota</taxon>
        <taxon>Fungi</taxon>
        <taxon>Fungi incertae sedis</taxon>
        <taxon>Zoopagomycota</taxon>
        <taxon>Entomophthoromycotina</taxon>
        <taxon>Entomophthoromycetes</taxon>
        <taxon>Entomophthorales</taxon>
        <taxon>Ancylistaceae</taxon>
        <taxon>Conidiobolus</taxon>
    </lineage>
</organism>
<sequence length="389" mass="45453">MDKIDRAFLVNVFCNRDLIQYLSNKDKCELSSACKQFYQSYTKWRLQSYTFTTFKLIQLANILELGDNSENGVYNSQLITLNTIIDKHKKHILQLTSVHNINYFIVEYFSINFTYLTKLRLYQIALPMDSLQNIFKNLPKLRSLTLERVMLAYCKLEDQDNEIQLPKLLTSFNYDNCRQFVCDIKEPADLYQNASSQFNNLPNMRFDCSSIGMLKSLSWVNRSQNDTSIINQLLANNFQLEKFEAPLQCLNSNSLSLIANNQNLNTFSLSNNLTAVNFTYYKFINLPYIKAINLQIEKLKLFCIKLEYESRTFLSQPLPESSLECLQLQVLDPYDVNFQAFVNLKNLKTVKITLRSNILPNHDSLKSYYAGFKGWRLLLNQSTINLWKI</sequence>
<reference evidence="1 2" key="1">
    <citation type="journal article" date="2015" name="Genome Biol. Evol.">
        <title>Phylogenomic analyses indicate that early fungi evolved digesting cell walls of algal ancestors of land plants.</title>
        <authorList>
            <person name="Chang Y."/>
            <person name="Wang S."/>
            <person name="Sekimoto S."/>
            <person name="Aerts A.L."/>
            <person name="Choi C."/>
            <person name="Clum A."/>
            <person name="LaButti K.M."/>
            <person name="Lindquist E.A."/>
            <person name="Yee Ngan C."/>
            <person name="Ohm R.A."/>
            <person name="Salamov A.A."/>
            <person name="Grigoriev I.V."/>
            <person name="Spatafora J.W."/>
            <person name="Berbee M.L."/>
        </authorList>
    </citation>
    <scope>NUCLEOTIDE SEQUENCE [LARGE SCALE GENOMIC DNA]</scope>
    <source>
        <strain evidence="1 2">NRRL 28638</strain>
    </source>
</reference>
<accession>A0A137P7R8</accession>
<gene>
    <name evidence="1" type="ORF">CONCODRAFT_17238</name>
</gene>
<dbReference type="Proteomes" id="UP000070444">
    <property type="component" value="Unassembled WGS sequence"/>
</dbReference>
<evidence type="ECO:0008006" key="3">
    <source>
        <dbReference type="Google" id="ProtNLM"/>
    </source>
</evidence>